<reference evidence="1" key="1">
    <citation type="journal article" date="2014" name="Front. Microbiol.">
        <title>High frequency of phylogenetically diverse reductive dehalogenase-homologous genes in deep subseafloor sedimentary metagenomes.</title>
        <authorList>
            <person name="Kawai M."/>
            <person name="Futagami T."/>
            <person name="Toyoda A."/>
            <person name="Takaki Y."/>
            <person name="Nishi S."/>
            <person name="Hori S."/>
            <person name="Arai W."/>
            <person name="Tsubouchi T."/>
            <person name="Morono Y."/>
            <person name="Uchiyama I."/>
            <person name="Ito T."/>
            <person name="Fujiyama A."/>
            <person name="Inagaki F."/>
            <person name="Takami H."/>
        </authorList>
    </citation>
    <scope>NUCLEOTIDE SEQUENCE</scope>
    <source>
        <strain evidence="1">Expedition CK06-06</strain>
    </source>
</reference>
<gene>
    <name evidence="1" type="ORF">S01H1_17109</name>
</gene>
<organism evidence="1">
    <name type="scientific">marine sediment metagenome</name>
    <dbReference type="NCBI Taxonomy" id="412755"/>
    <lineage>
        <taxon>unclassified sequences</taxon>
        <taxon>metagenomes</taxon>
        <taxon>ecological metagenomes</taxon>
    </lineage>
</organism>
<proteinExistence type="predicted"/>
<comment type="caution">
    <text evidence="1">The sequence shown here is derived from an EMBL/GenBank/DDBJ whole genome shotgun (WGS) entry which is preliminary data.</text>
</comment>
<evidence type="ECO:0000313" key="1">
    <source>
        <dbReference type="EMBL" id="GAF69219.1"/>
    </source>
</evidence>
<feature type="non-terminal residue" evidence="1">
    <location>
        <position position="1"/>
    </location>
</feature>
<protein>
    <submittedName>
        <fullName evidence="1">Uncharacterized protein</fullName>
    </submittedName>
</protein>
<sequence>QIEIQRLVEKYALEDSDAFISSSYTDANVTIPEAFTRVQLA</sequence>
<dbReference type="AlphaFoldDB" id="X0RK57"/>
<accession>X0RK57</accession>
<dbReference type="EMBL" id="BARS01009048">
    <property type="protein sequence ID" value="GAF69219.1"/>
    <property type="molecule type" value="Genomic_DNA"/>
</dbReference>
<name>X0RK57_9ZZZZ</name>